<gene>
    <name evidence="1" type="ORF">CJF43_23375</name>
</gene>
<evidence type="ECO:0000313" key="2">
    <source>
        <dbReference type="Proteomes" id="UP000216113"/>
    </source>
</evidence>
<evidence type="ECO:0000313" key="1">
    <source>
        <dbReference type="EMBL" id="OZY39367.1"/>
    </source>
</evidence>
<name>A0A266LPN9_PSEFR</name>
<sequence>MTEKSVEQMAHDTLNAIIAGEHFKTSLIKSTIDGLRIDQQALREVESQLREYYSTGLYKPAEPVSMTFHI</sequence>
<comment type="caution">
    <text evidence="1">The sequence shown here is derived from an EMBL/GenBank/DDBJ whole genome shotgun (WGS) entry which is preliminary data.</text>
</comment>
<dbReference type="Proteomes" id="UP000216113">
    <property type="component" value="Unassembled WGS sequence"/>
</dbReference>
<dbReference type="EMBL" id="NQKL01000030">
    <property type="protein sequence ID" value="OZY39367.1"/>
    <property type="molecule type" value="Genomic_DNA"/>
</dbReference>
<organism evidence="1 2">
    <name type="scientific">Pseudomonas fragi</name>
    <dbReference type="NCBI Taxonomy" id="296"/>
    <lineage>
        <taxon>Bacteria</taxon>
        <taxon>Pseudomonadati</taxon>
        <taxon>Pseudomonadota</taxon>
        <taxon>Gammaproteobacteria</taxon>
        <taxon>Pseudomonadales</taxon>
        <taxon>Pseudomonadaceae</taxon>
        <taxon>Pseudomonas</taxon>
    </lineage>
</organism>
<protein>
    <submittedName>
        <fullName evidence="1">Uncharacterized protein</fullName>
    </submittedName>
</protein>
<accession>A0A266LPN9</accession>
<reference evidence="1 2" key="1">
    <citation type="submission" date="2017-08" db="EMBL/GenBank/DDBJ databases">
        <title>Genomic and metabolic characterisation of spoilage-associated Pseudomonas species.</title>
        <authorList>
            <person name="Stanborough T."/>
            <person name="Fegan N."/>
            <person name="Powell S.M."/>
            <person name="Singh T."/>
            <person name="Tamplin M.L."/>
            <person name="Chandry P.S."/>
        </authorList>
    </citation>
    <scope>NUCLEOTIDE SEQUENCE [LARGE SCALE GENOMIC DNA]</scope>
    <source>
        <strain evidence="1 2">F1820</strain>
    </source>
</reference>
<proteinExistence type="predicted"/>
<dbReference type="AlphaFoldDB" id="A0A266LPN9"/>